<dbReference type="CDD" id="cd02440">
    <property type="entry name" value="AdoMet_MTases"/>
    <property type="match status" value="1"/>
</dbReference>
<dbReference type="PANTHER" id="PTHR43861">
    <property type="entry name" value="TRANS-ACONITATE 2-METHYLTRANSFERASE-RELATED"/>
    <property type="match status" value="1"/>
</dbReference>
<comment type="caution">
    <text evidence="3">The sequence shown here is derived from an EMBL/GenBank/DDBJ whole genome shotgun (WGS) entry which is preliminary data.</text>
</comment>
<evidence type="ECO:0000256" key="1">
    <source>
        <dbReference type="ARBA" id="ARBA00022679"/>
    </source>
</evidence>
<dbReference type="OrthoDB" id="465705at2"/>
<dbReference type="Pfam" id="PF13649">
    <property type="entry name" value="Methyltransf_25"/>
    <property type="match status" value="1"/>
</dbReference>
<keyword evidence="3" id="KW-0489">Methyltransferase</keyword>
<dbReference type="AlphaFoldDB" id="A0A1E5LHN4"/>
<dbReference type="GO" id="GO:0032259">
    <property type="term" value="P:methylation"/>
    <property type="evidence" value="ECO:0007669"/>
    <property type="project" value="UniProtKB-KW"/>
</dbReference>
<evidence type="ECO:0000259" key="2">
    <source>
        <dbReference type="Pfam" id="PF13649"/>
    </source>
</evidence>
<dbReference type="InterPro" id="IPR029063">
    <property type="entry name" value="SAM-dependent_MTases_sf"/>
</dbReference>
<dbReference type="Gene3D" id="3.40.50.150">
    <property type="entry name" value="Vaccinia Virus protein VP39"/>
    <property type="match status" value="1"/>
</dbReference>
<reference evidence="3 4" key="1">
    <citation type="submission" date="2016-08" db="EMBL/GenBank/DDBJ databases">
        <title>Genome of Bacillus solimangrovi GH2-4.</title>
        <authorList>
            <person name="Lim S."/>
            <person name="Kim B.-C."/>
        </authorList>
    </citation>
    <scope>NUCLEOTIDE SEQUENCE [LARGE SCALE GENOMIC DNA]</scope>
    <source>
        <strain evidence="3 4">GH2-4</strain>
    </source>
</reference>
<dbReference type="STRING" id="1305675.BFG57_00990"/>
<proteinExistence type="predicted"/>
<gene>
    <name evidence="3" type="ORF">BFG57_00990</name>
</gene>
<organism evidence="3 4">
    <name type="scientific">Bacillus solimangrovi</name>
    <dbReference type="NCBI Taxonomy" id="1305675"/>
    <lineage>
        <taxon>Bacteria</taxon>
        <taxon>Bacillati</taxon>
        <taxon>Bacillota</taxon>
        <taxon>Bacilli</taxon>
        <taxon>Bacillales</taxon>
        <taxon>Bacillaceae</taxon>
        <taxon>Bacillus</taxon>
    </lineage>
</organism>
<accession>A0A1E5LHN4</accession>
<dbReference type="GO" id="GO:0008168">
    <property type="term" value="F:methyltransferase activity"/>
    <property type="evidence" value="ECO:0007669"/>
    <property type="project" value="UniProtKB-KW"/>
</dbReference>
<evidence type="ECO:0000313" key="3">
    <source>
        <dbReference type="EMBL" id="OEH93593.1"/>
    </source>
</evidence>
<name>A0A1E5LHN4_9BACI</name>
<dbReference type="RefSeq" id="WP_069716496.1">
    <property type="nucleotide sequence ID" value="NZ_MJEH01000011.1"/>
</dbReference>
<dbReference type="SUPFAM" id="SSF53335">
    <property type="entry name" value="S-adenosyl-L-methionine-dependent methyltransferases"/>
    <property type="match status" value="1"/>
</dbReference>
<dbReference type="Gene3D" id="6.10.140.280">
    <property type="match status" value="1"/>
</dbReference>
<protein>
    <submittedName>
        <fullName evidence="3">Methyltransferase</fullName>
    </submittedName>
</protein>
<dbReference type="EMBL" id="MJEH01000011">
    <property type="protein sequence ID" value="OEH93593.1"/>
    <property type="molecule type" value="Genomic_DNA"/>
</dbReference>
<dbReference type="Proteomes" id="UP000095209">
    <property type="component" value="Unassembled WGS sequence"/>
</dbReference>
<evidence type="ECO:0000313" key="4">
    <source>
        <dbReference type="Proteomes" id="UP000095209"/>
    </source>
</evidence>
<dbReference type="InterPro" id="IPR041698">
    <property type="entry name" value="Methyltransf_25"/>
</dbReference>
<keyword evidence="1 3" id="KW-0808">Transferase</keyword>
<sequence length="230" mass="26370">MTNIKDSFNSHAKNYDEERTKLIPCFKKFYSTAVELVQIHEEPLTILDLGAGTGLLTSMLLERYPTAHYTLIDLSEKMLNVAKKRFEGNNNITYKVADYTTVEGQNQYDVVVSSLSIHHLSDDQKEKLYHNVFNSLKSGGIFVNADQVLGETDNLNQQYKQNWQQRIENTNLTTEQLQAAYERTKLDQMSTLSQQLNWLKAAGFVDVDCVFKEYSFAVLFGKKNKECSLN</sequence>
<keyword evidence="4" id="KW-1185">Reference proteome</keyword>
<feature type="domain" description="Methyltransferase" evidence="2">
    <location>
        <begin position="46"/>
        <end position="140"/>
    </location>
</feature>